<name>A0ACC2F977_DALPE</name>
<evidence type="ECO:0000313" key="2">
    <source>
        <dbReference type="Proteomes" id="UP001157502"/>
    </source>
</evidence>
<comment type="caution">
    <text evidence="1">The sequence shown here is derived from an EMBL/GenBank/DDBJ whole genome shotgun (WGS) entry which is preliminary data.</text>
</comment>
<accession>A0ACC2F977</accession>
<protein>
    <submittedName>
        <fullName evidence="1">Uncharacterized protein</fullName>
    </submittedName>
</protein>
<reference evidence="1" key="1">
    <citation type="submission" date="2021-05" db="EMBL/GenBank/DDBJ databases">
        <authorList>
            <person name="Pan Q."/>
            <person name="Jouanno E."/>
            <person name="Zahm M."/>
            <person name="Klopp C."/>
            <person name="Cabau C."/>
            <person name="Louis A."/>
            <person name="Berthelot C."/>
            <person name="Parey E."/>
            <person name="Roest Crollius H."/>
            <person name="Montfort J."/>
            <person name="Robinson-Rechavi M."/>
            <person name="Bouchez O."/>
            <person name="Lampietro C."/>
            <person name="Lopez Roques C."/>
            <person name="Donnadieu C."/>
            <person name="Postlethwait J."/>
            <person name="Bobe J."/>
            <person name="Dillon D."/>
            <person name="Chandos A."/>
            <person name="von Hippel F."/>
            <person name="Guiguen Y."/>
        </authorList>
    </citation>
    <scope>NUCLEOTIDE SEQUENCE</scope>
    <source>
        <strain evidence="1">YG-Jan2019</strain>
    </source>
</reference>
<keyword evidence="2" id="KW-1185">Reference proteome</keyword>
<evidence type="ECO:0000313" key="1">
    <source>
        <dbReference type="EMBL" id="KAJ7987953.1"/>
    </source>
</evidence>
<organism evidence="1 2">
    <name type="scientific">Dallia pectoralis</name>
    <name type="common">Alaska blackfish</name>
    <dbReference type="NCBI Taxonomy" id="75939"/>
    <lineage>
        <taxon>Eukaryota</taxon>
        <taxon>Metazoa</taxon>
        <taxon>Chordata</taxon>
        <taxon>Craniata</taxon>
        <taxon>Vertebrata</taxon>
        <taxon>Euteleostomi</taxon>
        <taxon>Actinopterygii</taxon>
        <taxon>Neopterygii</taxon>
        <taxon>Teleostei</taxon>
        <taxon>Protacanthopterygii</taxon>
        <taxon>Esociformes</taxon>
        <taxon>Umbridae</taxon>
        <taxon>Dallia</taxon>
    </lineage>
</organism>
<gene>
    <name evidence="1" type="ORF">DPEC_G00318590</name>
</gene>
<dbReference type="EMBL" id="CM055758">
    <property type="protein sequence ID" value="KAJ7987953.1"/>
    <property type="molecule type" value="Genomic_DNA"/>
</dbReference>
<sequence length="138" mass="15190">MNASLSGLQPYQSTSQQTRASPTSETHPCRKFCCLSHLSLQHKDIRHQGSGMRGPVWFSTTIMFMDPGQTQGISVGSVRLGCHLSPSLNQTRRSQTDVPPPFVGLQGKTCLSGSHCGTLENTKRQETEESKNRETETL</sequence>
<proteinExistence type="predicted"/>
<dbReference type="Proteomes" id="UP001157502">
    <property type="component" value="Chromosome 31"/>
</dbReference>